<dbReference type="PATRIC" id="fig|229921.5.peg.1670"/>
<dbReference type="SUPFAM" id="SSF53613">
    <property type="entry name" value="Ribokinase-like"/>
    <property type="match status" value="1"/>
</dbReference>
<keyword evidence="3" id="KW-1185">Reference proteome</keyword>
<evidence type="ECO:0000259" key="1">
    <source>
        <dbReference type="Pfam" id="PF00294"/>
    </source>
</evidence>
<dbReference type="EMBL" id="LGCM01000028">
    <property type="protein sequence ID" value="KPL84849.1"/>
    <property type="molecule type" value="Genomic_DNA"/>
</dbReference>
<dbReference type="AlphaFoldDB" id="A0A0P6XYG1"/>
<accession>A0A0P6XYG1</accession>
<dbReference type="InterPro" id="IPR011611">
    <property type="entry name" value="PfkB_dom"/>
</dbReference>
<protein>
    <recommendedName>
        <fullName evidence="1">Carbohydrate kinase PfkB domain-containing protein</fullName>
    </recommendedName>
</protein>
<dbReference type="Pfam" id="PF00294">
    <property type="entry name" value="PfkB"/>
    <property type="match status" value="1"/>
</dbReference>
<reference evidence="2 3" key="1">
    <citation type="submission" date="2015-07" db="EMBL/GenBank/DDBJ databases">
        <title>Genome sequence of Levilinea saccharolytica DSM 16555.</title>
        <authorList>
            <person name="Hemp J."/>
            <person name="Ward L.M."/>
            <person name="Pace L.A."/>
            <person name="Fischer W.W."/>
        </authorList>
    </citation>
    <scope>NUCLEOTIDE SEQUENCE [LARGE SCALE GENOMIC DNA]</scope>
    <source>
        <strain evidence="2 3">KIBI-1</strain>
    </source>
</reference>
<evidence type="ECO:0000313" key="2">
    <source>
        <dbReference type="EMBL" id="KPL84849.1"/>
    </source>
</evidence>
<proteinExistence type="predicted"/>
<sequence>MLPSHSVIRFVLAGQLRRDYLLLPDGKAHLDIPGGGLFYSAAGLRIWETNLGLLSRVSEDYPSAWLEKASAYGMDTRGVAVTTDPLEQRSFCAYTDLNTPETDNPVIHFSRLDLPFPRGLLGYTPPPNQPDSRTRPSPHAVQLRDIPEDYRDATALHVGPLEFLNHALLTSHFRQGNTTTITLDPSAGYMSPIFWDDIPLLVKGLTAFLPTQDQLASLFQGRSLDLWEMAAAICAYGCEIVVIRRRGNGYWLFDSSTQSRWIIPNYPAAPVDPTGVGDAFCGGFLAGYCTAYDPLEAALYGAVSASMVIEGSGPFYALDAMPGLAQARLDNLRTLARRA</sequence>
<comment type="caution">
    <text evidence="2">The sequence shown here is derived from an EMBL/GenBank/DDBJ whole genome shotgun (WGS) entry which is preliminary data.</text>
</comment>
<dbReference type="STRING" id="229921.ADN01_07160"/>
<dbReference type="PANTHER" id="PTHR47098:SF2">
    <property type="entry name" value="PROTEIN MAK32"/>
    <property type="match status" value="1"/>
</dbReference>
<dbReference type="Proteomes" id="UP000050501">
    <property type="component" value="Unassembled WGS sequence"/>
</dbReference>
<dbReference type="Gene3D" id="3.40.1190.20">
    <property type="match status" value="1"/>
</dbReference>
<dbReference type="InterPro" id="IPR029056">
    <property type="entry name" value="Ribokinase-like"/>
</dbReference>
<dbReference type="PANTHER" id="PTHR47098">
    <property type="entry name" value="PROTEIN MAK32"/>
    <property type="match status" value="1"/>
</dbReference>
<gene>
    <name evidence="2" type="ORF">ADN01_07160</name>
</gene>
<evidence type="ECO:0000313" key="3">
    <source>
        <dbReference type="Proteomes" id="UP000050501"/>
    </source>
</evidence>
<name>A0A0P6XYG1_9CHLR</name>
<dbReference type="OrthoDB" id="9779730at2"/>
<organism evidence="2 3">
    <name type="scientific">Levilinea saccharolytica</name>
    <dbReference type="NCBI Taxonomy" id="229921"/>
    <lineage>
        <taxon>Bacteria</taxon>
        <taxon>Bacillati</taxon>
        <taxon>Chloroflexota</taxon>
        <taxon>Anaerolineae</taxon>
        <taxon>Anaerolineales</taxon>
        <taxon>Anaerolineaceae</taxon>
        <taxon>Levilinea</taxon>
    </lineage>
</organism>
<feature type="domain" description="Carbohydrate kinase PfkB" evidence="1">
    <location>
        <begin position="189"/>
        <end position="314"/>
    </location>
</feature>
<dbReference type="RefSeq" id="WP_062418730.1">
    <property type="nucleotide sequence ID" value="NZ_DF967974.1"/>
</dbReference>